<dbReference type="RefSeq" id="WP_179002481.1">
    <property type="nucleotide sequence ID" value="NZ_JBHSCO010000009.1"/>
</dbReference>
<proteinExistence type="predicted"/>
<sequence>MGLRKTIFGRQKLKANTFIGGVARTINTPALLAAKLSLSASRITDFKILGDNIQCNITGGNYSVPLNCFANNTSVTYFYDNEGLVTFIGGAAFSNCSNLTGVKFKNWTSTNGGNTFNNCFKLQTVDFSSLQSITHGNTFYNCRLLENSWFDWTSFTALSDGTFTGCTNLTGSITLLMSGTLGVNCFKETKITSFVANNITTINYGAFTSCTSLMHVQADSVITINSIASNYQTFQLVPCTTYNFPSLISLGELAFSENTFIESFTAGSLKTLGVRVFGNASKLSVCNIPNIENMGASCFANCYSLPSFSDSNFNKVTVISSSLFAGCISPLFTRVVFNNAITAGDTPFNGSVNLKDIILPNLKTAGQGLLFGLRDVSNVDIANLETIGTGFMNSFGVNYNGLFTVNIPKVTSFTGSASVLKSMFAKARAGIVINVNIAMSTNNAGSPDLDLQWAVTNKSAIINYIM</sequence>
<reference evidence="2" key="1">
    <citation type="journal article" date="2019" name="Int. J. Syst. Evol. Microbiol.">
        <title>The Global Catalogue of Microorganisms (GCM) 10K type strain sequencing project: providing services to taxonomists for standard genome sequencing and annotation.</title>
        <authorList>
            <consortium name="The Broad Institute Genomics Platform"/>
            <consortium name="The Broad Institute Genome Sequencing Center for Infectious Disease"/>
            <person name="Wu L."/>
            <person name="Ma J."/>
        </authorList>
    </citation>
    <scope>NUCLEOTIDE SEQUENCE [LARGE SCALE GENOMIC DNA]</scope>
    <source>
        <strain evidence="2">CGMCC 1.15345</strain>
    </source>
</reference>
<dbReference type="SUPFAM" id="SSF52058">
    <property type="entry name" value="L domain-like"/>
    <property type="match status" value="2"/>
</dbReference>
<dbReference type="InterPro" id="IPR032675">
    <property type="entry name" value="LRR_dom_sf"/>
</dbReference>
<dbReference type="InterPro" id="IPR053139">
    <property type="entry name" value="Surface_bspA-like"/>
</dbReference>
<evidence type="ECO:0000313" key="1">
    <source>
        <dbReference type="EMBL" id="MFC4394254.1"/>
    </source>
</evidence>
<protein>
    <submittedName>
        <fullName evidence="1">Leucine-rich repeat protein</fullName>
    </submittedName>
</protein>
<dbReference type="PANTHER" id="PTHR45661:SF3">
    <property type="entry name" value="IG-LIKE DOMAIN-CONTAINING PROTEIN"/>
    <property type="match status" value="1"/>
</dbReference>
<gene>
    <name evidence="1" type="ORF">ACFOY0_24910</name>
</gene>
<dbReference type="EMBL" id="JBHSCO010000009">
    <property type="protein sequence ID" value="MFC4394254.1"/>
    <property type="molecule type" value="Genomic_DNA"/>
</dbReference>
<comment type="caution">
    <text evidence="1">The sequence shown here is derived from an EMBL/GenBank/DDBJ whole genome shotgun (WGS) entry which is preliminary data.</text>
</comment>
<dbReference type="Gene3D" id="3.80.10.10">
    <property type="entry name" value="Ribonuclease Inhibitor"/>
    <property type="match status" value="2"/>
</dbReference>
<name>A0ABV8WCR3_9FLAO</name>
<dbReference type="Pfam" id="PF13306">
    <property type="entry name" value="LRR_5"/>
    <property type="match status" value="2"/>
</dbReference>
<dbReference type="InterPro" id="IPR026906">
    <property type="entry name" value="LRR_5"/>
</dbReference>
<accession>A0ABV8WCR3</accession>
<dbReference type="Proteomes" id="UP001595719">
    <property type="component" value="Unassembled WGS sequence"/>
</dbReference>
<keyword evidence="2" id="KW-1185">Reference proteome</keyword>
<dbReference type="PANTHER" id="PTHR45661">
    <property type="entry name" value="SURFACE ANTIGEN"/>
    <property type="match status" value="1"/>
</dbReference>
<organism evidence="1 2">
    <name type="scientific">Flavobacterium quisquiliarum</name>
    <dbReference type="NCBI Taxonomy" id="1834436"/>
    <lineage>
        <taxon>Bacteria</taxon>
        <taxon>Pseudomonadati</taxon>
        <taxon>Bacteroidota</taxon>
        <taxon>Flavobacteriia</taxon>
        <taxon>Flavobacteriales</taxon>
        <taxon>Flavobacteriaceae</taxon>
        <taxon>Flavobacterium</taxon>
    </lineage>
</organism>
<evidence type="ECO:0000313" key="2">
    <source>
        <dbReference type="Proteomes" id="UP001595719"/>
    </source>
</evidence>